<accession>A0A150PQM7</accession>
<protein>
    <recommendedName>
        <fullName evidence="5">Cytochrome c domain-containing protein</fullName>
    </recommendedName>
</protein>
<dbReference type="PROSITE" id="PS51007">
    <property type="entry name" value="CYTC"/>
    <property type="match status" value="1"/>
</dbReference>
<evidence type="ECO:0000256" key="1">
    <source>
        <dbReference type="ARBA" id="ARBA00022617"/>
    </source>
</evidence>
<dbReference type="GO" id="GO:0009055">
    <property type="term" value="F:electron transfer activity"/>
    <property type="evidence" value="ECO:0007669"/>
    <property type="project" value="InterPro"/>
</dbReference>
<feature type="domain" description="Cytochrome c" evidence="5">
    <location>
        <begin position="251"/>
        <end position="370"/>
    </location>
</feature>
<keyword evidence="1 4" id="KW-0349">Heme</keyword>
<sequence length="521" mass="56465">MPSSNWGSLFVAPLVAVTLLASCAPRAPEDERHAGVSSALTAEDRIAACEQDPRVVAGLVSREICAGADIFFRETFEGNGRTCGSCHPVENNFTIDFPFIDALLDINPFDPLFVYEEDAALTDLETYELKTNGLIRENIDGFDDLDGKYVMRGVQHTLSLATTIAPDPAQEGEGMPLQRTGWSGDGAPGSGSLRDFLTGAVTQHLPKDLSREPGVSFRLPTEQELDLTLAYQLSLGRTNELDLTRVKLTDPEANEGRLAFLDPQRGRCNVCHSNAGANHLDTGRNRNLDTGARKAPGTGSSPGAFDGGFGGVGLPAPNIDVLGRNILDGYGDGTFNTPPIIEAVDTPPFFHSNAFGNDIEAAVSFYTREDFKGSPAGRELEARFGTPIQFPDADIVTMGRLLRVLNAAFNLDLAKQRLQAARTLARQFHDTRDDVQKRLMELAEVEIDDATQVLSVAGTPLHPVSRYRLRQAKTEIAAGLSAAGWSARESRISIALLRVQNARDEFGSNITYRLGQGNLMY</sequence>
<dbReference type="Gene3D" id="1.10.760.10">
    <property type="entry name" value="Cytochrome c-like domain"/>
    <property type="match status" value="1"/>
</dbReference>
<gene>
    <name evidence="6" type="ORF">BE04_46660</name>
</gene>
<evidence type="ECO:0000313" key="6">
    <source>
        <dbReference type="EMBL" id="KYF57953.1"/>
    </source>
</evidence>
<dbReference type="AlphaFoldDB" id="A0A150PQM7"/>
<dbReference type="InterPro" id="IPR036909">
    <property type="entry name" value="Cyt_c-like_dom_sf"/>
</dbReference>
<keyword evidence="2 4" id="KW-0479">Metal-binding</keyword>
<proteinExistence type="predicted"/>
<evidence type="ECO:0000256" key="4">
    <source>
        <dbReference type="PROSITE-ProRule" id="PRU00433"/>
    </source>
</evidence>
<dbReference type="GO" id="GO:0046872">
    <property type="term" value="F:metal ion binding"/>
    <property type="evidence" value="ECO:0007669"/>
    <property type="project" value="UniProtKB-KW"/>
</dbReference>
<organism evidence="6 7">
    <name type="scientific">Sorangium cellulosum</name>
    <name type="common">Polyangium cellulosum</name>
    <dbReference type="NCBI Taxonomy" id="56"/>
    <lineage>
        <taxon>Bacteria</taxon>
        <taxon>Pseudomonadati</taxon>
        <taxon>Myxococcota</taxon>
        <taxon>Polyangia</taxon>
        <taxon>Polyangiales</taxon>
        <taxon>Polyangiaceae</taxon>
        <taxon>Sorangium</taxon>
    </lineage>
</organism>
<evidence type="ECO:0000259" key="5">
    <source>
        <dbReference type="PROSITE" id="PS51007"/>
    </source>
</evidence>
<comment type="caution">
    <text evidence="6">The sequence shown here is derived from an EMBL/GenBank/DDBJ whole genome shotgun (WGS) entry which is preliminary data.</text>
</comment>
<evidence type="ECO:0000313" key="7">
    <source>
        <dbReference type="Proteomes" id="UP000075604"/>
    </source>
</evidence>
<dbReference type="InterPro" id="IPR009056">
    <property type="entry name" value="Cyt_c-like_dom"/>
</dbReference>
<evidence type="ECO:0000256" key="3">
    <source>
        <dbReference type="ARBA" id="ARBA00023004"/>
    </source>
</evidence>
<dbReference type="SUPFAM" id="SSF46626">
    <property type="entry name" value="Cytochrome c"/>
    <property type="match status" value="1"/>
</dbReference>
<dbReference type="Proteomes" id="UP000075604">
    <property type="component" value="Unassembled WGS sequence"/>
</dbReference>
<keyword evidence="3 4" id="KW-0408">Iron</keyword>
<name>A0A150PQM7_SORCE</name>
<dbReference type="GO" id="GO:0020037">
    <property type="term" value="F:heme binding"/>
    <property type="evidence" value="ECO:0007669"/>
    <property type="project" value="InterPro"/>
</dbReference>
<evidence type="ECO:0000256" key="2">
    <source>
        <dbReference type="ARBA" id="ARBA00022723"/>
    </source>
</evidence>
<reference evidence="6 7" key="1">
    <citation type="submission" date="2014-02" db="EMBL/GenBank/DDBJ databases">
        <title>The small core and large imbalanced accessory genome model reveals a collaborative survival strategy of Sorangium cellulosum strains in nature.</title>
        <authorList>
            <person name="Han K."/>
            <person name="Peng R."/>
            <person name="Blom J."/>
            <person name="Li Y.-Z."/>
        </authorList>
    </citation>
    <scope>NUCLEOTIDE SEQUENCE [LARGE SCALE GENOMIC DNA]</scope>
    <source>
        <strain evidence="6 7">So0157-18</strain>
    </source>
</reference>
<dbReference type="EMBL" id="JELX01001723">
    <property type="protein sequence ID" value="KYF57953.1"/>
    <property type="molecule type" value="Genomic_DNA"/>
</dbReference>